<organism evidence="1 2">
    <name type="scientific">Oryza meyeriana var. granulata</name>
    <dbReference type="NCBI Taxonomy" id="110450"/>
    <lineage>
        <taxon>Eukaryota</taxon>
        <taxon>Viridiplantae</taxon>
        <taxon>Streptophyta</taxon>
        <taxon>Embryophyta</taxon>
        <taxon>Tracheophyta</taxon>
        <taxon>Spermatophyta</taxon>
        <taxon>Magnoliopsida</taxon>
        <taxon>Liliopsida</taxon>
        <taxon>Poales</taxon>
        <taxon>Poaceae</taxon>
        <taxon>BOP clade</taxon>
        <taxon>Oryzoideae</taxon>
        <taxon>Oryzeae</taxon>
        <taxon>Oryzinae</taxon>
        <taxon>Oryza</taxon>
        <taxon>Oryza meyeriana</taxon>
    </lineage>
</organism>
<dbReference type="Proteomes" id="UP000479710">
    <property type="component" value="Unassembled WGS sequence"/>
</dbReference>
<sequence length="87" mass="9261">MRPIDESEPLQLNYNWITWATYGLQPCDSEGGPGPRQCGGVVIDATPRRQGSGAAPGVSSDIILNQRTTVIQSDMSAAKTPTKSITT</sequence>
<comment type="caution">
    <text evidence="1">The sequence shown here is derived from an EMBL/GenBank/DDBJ whole genome shotgun (WGS) entry which is preliminary data.</text>
</comment>
<name>A0A6G1DR45_9ORYZ</name>
<reference evidence="1 2" key="1">
    <citation type="submission" date="2019-11" db="EMBL/GenBank/DDBJ databases">
        <title>Whole genome sequence of Oryza granulata.</title>
        <authorList>
            <person name="Li W."/>
        </authorList>
    </citation>
    <scope>NUCLEOTIDE SEQUENCE [LARGE SCALE GENOMIC DNA]</scope>
    <source>
        <strain evidence="2">cv. Menghai</strain>
        <tissue evidence="1">Leaf</tissue>
    </source>
</reference>
<evidence type="ECO:0000313" key="2">
    <source>
        <dbReference type="Proteomes" id="UP000479710"/>
    </source>
</evidence>
<dbReference type="EMBL" id="SPHZ02000006">
    <property type="protein sequence ID" value="KAF0914564.1"/>
    <property type="molecule type" value="Genomic_DNA"/>
</dbReference>
<protein>
    <submittedName>
        <fullName evidence="1">Uncharacterized protein</fullName>
    </submittedName>
</protein>
<accession>A0A6G1DR45</accession>
<gene>
    <name evidence="1" type="ORF">E2562_030369</name>
</gene>
<proteinExistence type="predicted"/>
<evidence type="ECO:0000313" key="1">
    <source>
        <dbReference type="EMBL" id="KAF0914564.1"/>
    </source>
</evidence>
<keyword evidence="2" id="KW-1185">Reference proteome</keyword>
<dbReference type="AlphaFoldDB" id="A0A6G1DR45"/>